<keyword evidence="3" id="KW-1185">Reference proteome</keyword>
<reference evidence="2 3" key="1">
    <citation type="submission" date="2019-06" db="EMBL/GenBank/DDBJ databases">
        <title>Description of Kitasatospora acidophila sp. nov. isolated from pine grove soil, and reclassification of Streptomyces novaecaesareae to Kitasatospora novaeceasareae comb. nov.</title>
        <authorList>
            <person name="Kim M.J."/>
        </authorList>
    </citation>
    <scope>NUCLEOTIDE SEQUENCE [LARGE SCALE GENOMIC DNA]</scope>
    <source>
        <strain evidence="2 3">MMS16-CNU292</strain>
    </source>
</reference>
<dbReference type="RefSeq" id="WP_141633537.1">
    <property type="nucleotide sequence ID" value="NZ_VIGB01000003.1"/>
</dbReference>
<dbReference type="EMBL" id="VIGB01000003">
    <property type="protein sequence ID" value="TQF02847.1"/>
    <property type="molecule type" value="Genomic_DNA"/>
</dbReference>
<protein>
    <submittedName>
        <fullName evidence="2">Uncharacterized protein</fullName>
    </submittedName>
</protein>
<evidence type="ECO:0000313" key="2">
    <source>
        <dbReference type="EMBL" id="TQF02847.1"/>
    </source>
</evidence>
<proteinExistence type="predicted"/>
<accession>A0A540W1K5</accession>
<feature type="compositionally biased region" description="Low complexity" evidence="1">
    <location>
        <begin position="10"/>
        <end position="21"/>
    </location>
</feature>
<dbReference type="AlphaFoldDB" id="A0A540W1K5"/>
<evidence type="ECO:0000313" key="3">
    <source>
        <dbReference type="Proteomes" id="UP000319103"/>
    </source>
</evidence>
<gene>
    <name evidence="2" type="ORF">E6W39_11985</name>
</gene>
<feature type="region of interest" description="Disordered" evidence="1">
    <location>
        <begin position="1"/>
        <end position="21"/>
    </location>
</feature>
<dbReference type="Proteomes" id="UP000319103">
    <property type="component" value="Unassembled WGS sequence"/>
</dbReference>
<name>A0A540W1K5_9ACTN</name>
<comment type="caution">
    <text evidence="2">The sequence shown here is derived from an EMBL/GenBank/DDBJ whole genome shotgun (WGS) entry which is preliminary data.</text>
</comment>
<evidence type="ECO:0000256" key="1">
    <source>
        <dbReference type="SAM" id="MobiDB-lite"/>
    </source>
</evidence>
<sequence length="140" mass="14427">MAATQDEVLPPAAGRSAGPRPAVSVWACPEQCRAVDRRRPSPGPVGTWRGHDGYIKTHWYGIEVGLDSWLTNKVEGGFWVGAGVAGLAAALGGGPYAAAVAAALGIIAGGIQVCQHRDGWTIIYWLGSIGAGGFVCNPFG</sequence>
<dbReference type="OrthoDB" id="9996947at2"/>
<organism evidence="2 3">
    <name type="scientific">Kitasatospora acidiphila</name>
    <dbReference type="NCBI Taxonomy" id="2567942"/>
    <lineage>
        <taxon>Bacteria</taxon>
        <taxon>Bacillati</taxon>
        <taxon>Actinomycetota</taxon>
        <taxon>Actinomycetes</taxon>
        <taxon>Kitasatosporales</taxon>
        <taxon>Streptomycetaceae</taxon>
        <taxon>Kitasatospora</taxon>
    </lineage>
</organism>